<name>A0A7W3TQ25_9LACO</name>
<dbReference type="GO" id="GO:0005829">
    <property type="term" value="C:cytosol"/>
    <property type="evidence" value="ECO:0007669"/>
    <property type="project" value="TreeGrafter"/>
</dbReference>
<organism evidence="3 4">
    <name type="scientific">Limosilactobacillus albertensis</name>
    <dbReference type="NCBI Taxonomy" id="2759752"/>
    <lineage>
        <taxon>Bacteria</taxon>
        <taxon>Bacillati</taxon>
        <taxon>Bacillota</taxon>
        <taxon>Bacilli</taxon>
        <taxon>Lactobacillales</taxon>
        <taxon>Lactobacillaceae</taxon>
        <taxon>Limosilactobacillus</taxon>
    </lineage>
</organism>
<evidence type="ECO:0000313" key="4">
    <source>
        <dbReference type="Proteomes" id="UP000518316"/>
    </source>
</evidence>
<dbReference type="PANTHER" id="PTHR21021:SF15">
    <property type="entry name" value="FREE METHIONINE-R-SULFOXIDE REDUCTASE"/>
    <property type="match status" value="1"/>
</dbReference>
<evidence type="ECO:0000313" key="3">
    <source>
        <dbReference type="EMBL" id="MBB1068673.1"/>
    </source>
</evidence>
<dbReference type="AlphaFoldDB" id="A0A7W3TQ25"/>
<dbReference type="InterPro" id="IPR029016">
    <property type="entry name" value="GAF-like_dom_sf"/>
</dbReference>
<dbReference type="PANTHER" id="PTHR21021">
    <property type="entry name" value="GAF/PUTATIVE CYTOSKELETAL PROTEIN"/>
    <property type="match status" value="1"/>
</dbReference>
<sequence length="151" mass="16383">MSEKSLLNKQLASLLTGEHNLIANLANASALLMQSLTDINWAGFYLFSKADDELVLGPFQGKVACMHIKIGNGVCGTAVAQRQTLIVDDVQQFKGYIACDSAAKSELVIPLLKGDQLLGVLDLDSPIKNRFNSTLANELEEFCQVLVKTID</sequence>
<dbReference type="FunFam" id="3.30.450.40:FF:000008">
    <property type="entry name" value="GAF domain-containing proteins"/>
    <property type="match status" value="1"/>
</dbReference>
<dbReference type="EMBL" id="JACIVC010000013">
    <property type="protein sequence ID" value="MBB1068673.1"/>
    <property type="molecule type" value="Genomic_DNA"/>
</dbReference>
<dbReference type="InterPro" id="IPR051330">
    <property type="entry name" value="Phosphatase_reg/MetRdx"/>
</dbReference>
<keyword evidence="4" id="KW-1185">Reference proteome</keyword>
<evidence type="ECO:0000256" key="1">
    <source>
        <dbReference type="ARBA" id="ARBA00038454"/>
    </source>
</evidence>
<dbReference type="InterPro" id="IPR003018">
    <property type="entry name" value="GAF"/>
</dbReference>
<feature type="domain" description="GAF" evidence="2">
    <location>
        <begin position="32"/>
        <end position="145"/>
    </location>
</feature>
<dbReference type="Proteomes" id="UP000518316">
    <property type="component" value="Unassembled WGS sequence"/>
</dbReference>
<evidence type="ECO:0000259" key="2">
    <source>
        <dbReference type="Pfam" id="PF13185"/>
    </source>
</evidence>
<dbReference type="RefSeq" id="WP_182597427.1">
    <property type="nucleotide sequence ID" value="NZ_JACIVC010000013.1"/>
</dbReference>
<comment type="caution">
    <text evidence="3">The sequence shown here is derived from an EMBL/GenBank/DDBJ whole genome shotgun (WGS) entry which is preliminary data.</text>
</comment>
<dbReference type="SUPFAM" id="SSF55781">
    <property type="entry name" value="GAF domain-like"/>
    <property type="match status" value="1"/>
</dbReference>
<accession>A0A7W3TQ25</accession>
<dbReference type="Pfam" id="PF13185">
    <property type="entry name" value="GAF_2"/>
    <property type="match status" value="1"/>
</dbReference>
<comment type="similarity">
    <text evidence="1">Belongs to the free Met sulfoxide reductase family.</text>
</comment>
<dbReference type="GO" id="GO:0033745">
    <property type="term" value="F:L-methionine-(R)-S-oxide reductase activity"/>
    <property type="evidence" value="ECO:0007669"/>
    <property type="project" value="TreeGrafter"/>
</dbReference>
<proteinExistence type="inferred from homology"/>
<protein>
    <submittedName>
        <fullName evidence="3">GAF domain-containing protein</fullName>
    </submittedName>
</protein>
<gene>
    <name evidence="3" type="ORF">H5S40_00445</name>
</gene>
<reference evidence="3 4" key="1">
    <citation type="submission" date="2020-07" db="EMBL/GenBank/DDBJ databases">
        <title>Description of Limosilactobacillus balticus sp. nov., Limosilactobacillus agrestis sp. nov., Limosilactobacillus albertensis sp. nov., Limosilactobacillus rudii sp. nov., Limosilactobacillus fastidiosus sp. nov., five novel Limosilactobacillus species isolated from the vertebrate gastrointestinal tract, and proposal of 6 subspecies of Limosilactobacillus reuteri adapted to the gastrointestinal tract of specific vertebrate hosts.</title>
        <authorList>
            <person name="Li F."/>
            <person name="Cheng C."/>
            <person name="Zheng J."/>
            <person name="Quevedo R.M."/>
            <person name="Li J."/>
            <person name="Roos S."/>
            <person name="Gaenzle M.G."/>
            <person name="Walter J."/>
        </authorList>
    </citation>
    <scope>NUCLEOTIDE SEQUENCE [LARGE SCALE GENOMIC DNA]</scope>
    <source>
        <strain evidence="3 4">RRLNB_1_1</strain>
    </source>
</reference>
<dbReference type="Gene3D" id="3.30.450.40">
    <property type="match status" value="1"/>
</dbReference>